<evidence type="ECO:0000313" key="2">
    <source>
        <dbReference type="EMBL" id="MPC52819.1"/>
    </source>
</evidence>
<evidence type="ECO:0000313" key="3">
    <source>
        <dbReference type="Proteomes" id="UP000324222"/>
    </source>
</evidence>
<reference evidence="2 3" key="1">
    <citation type="submission" date="2019-05" db="EMBL/GenBank/DDBJ databases">
        <title>Another draft genome of Portunus trituberculatus and its Hox gene families provides insights of decapod evolution.</title>
        <authorList>
            <person name="Jeong J.-H."/>
            <person name="Song I."/>
            <person name="Kim S."/>
            <person name="Choi T."/>
            <person name="Kim D."/>
            <person name="Ryu S."/>
            <person name="Kim W."/>
        </authorList>
    </citation>
    <scope>NUCLEOTIDE SEQUENCE [LARGE SCALE GENOMIC DNA]</scope>
    <source>
        <tissue evidence="2">Muscle</tissue>
    </source>
</reference>
<dbReference type="AlphaFoldDB" id="A0A5B7G5I5"/>
<gene>
    <name evidence="2" type="ORF">E2C01_046697</name>
</gene>
<feature type="region of interest" description="Disordered" evidence="1">
    <location>
        <begin position="89"/>
        <end position="111"/>
    </location>
</feature>
<feature type="region of interest" description="Disordered" evidence="1">
    <location>
        <begin position="1"/>
        <end position="62"/>
    </location>
</feature>
<feature type="compositionally biased region" description="Low complexity" evidence="1">
    <location>
        <begin position="166"/>
        <end position="176"/>
    </location>
</feature>
<dbReference type="Proteomes" id="UP000324222">
    <property type="component" value="Unassembled WGS sequence"/>
</dbReference>
<accession>A0A5B7G5I5</accession>
<feature type="compositionally biased region" description="Low complexity" evidence="1">
    <location>
        <begin position="23"/>
        <end position="54"/>
    </location>
</feature>
<organism evidence="2 3">
    <name type="scientific">Portunus trituberculatus</name>
    <name type="common">Swimming crab</name>
    <name type="synonym">Neptunus trituberculatus</name>
    <dbReference type="NCBI Taxonomy" id="210409"/>
    <lineage>
        <taxon>Eukaryota</taxon>
        <taxon>Metazoa</taxon>
        <taxon>Ecdysozoa</taxon>
        <taxon>Arthropoda</taxon>
        <taxon>Crustacea</taxon>
        <taxon>Multicrustacea</taxon>
        <taxon>Malacostraca</taxon>
        <taxon>Eumalacostraca</taxon>
        <taxon>Eucarida</taxon>
        <taxon>Decapoda</taxon>
        <taxon>Pleocyemata</taxon>
        <taxon>Brachyura</taxon>
        <taxon>Eubrachyura</taxon>
        <taxon>Portunoidea</taxon>
        <taxon>Portunidae</taxon>
        <taxon>Portuninae</taxon>
        <taxon>Portunus</taxon>
    </lineage>
</organism>
<protein>
    <submittedName>
        <fullName evidence="2">Uncharacterized protein</fullName>
    </submittedName>
</protein>
<dbReference type="EMBL" id="VSRR010011173">
    <property type="protein sequence ID" value="MPC52819.1"/>
    <property type="molecule type" value="Genomic_DNA"/>
</dbReference>
<proteinExistence type="predicted"/>
<feature type="compositionally biased region" description="Basic and acidic residues" evidence="1">
    <location>
        <begin position="1"/>
        <end position="16"/>
    </location>
</feature>
<name>A0A5B7G5I5_PORTR</name>
<comment type="caution">
    <text evidence="2">The sequence shown here is derived from an EMBL/GenBank/DDBJ whole genome shotgun (WGS) entry which is preliminary data.</text>
</comment>
<feature type="region of interest" description="Disordered" evidence="1">
    <location>
        <begin position="145"/>
        <end position="176"/>
    </location>
</feature>
<evidence type="ECO:0000256" key="1">
    <source>
        <dbReference type="SAM" id="MobiDB-lite"/>
    </source>
</evidence>
<keyword evidence="3" id="KW-1185">Reference proteome</keyword>
<sequence>METRHGESRKEGKRQGGEGGAGQAVKGGATTFATSGSKSNSSYSNTSSLRSSRPSTPPANTSLHTIDNLRVLLPFLTFNTPLAPHHSLTHRLPPIPHATPHHHPSPPQAPLTPPMACTVSSVRVVAAAAAEVKVPAAHGTPRKHAEYISIRGETRRRRPPRPLPPVSLRLLSSNLR</sequence>